<dbReference type="EMBL" id="BJXB01000001">
    <property type="protein sequence ID" value="GEM44560.1"/>
    <property type="molecule type" value="Genomic_DNA"/>
</dbReference>
<proteinExistence type="predicted"/>
<evidence type="ECO:0000313" key="2">
    <source>
        <dbReference type="Proteomes" id="UP000321306"/>
    </source>
</evidence>
<dbReference type="SUPFAM" id="SSF48613">
    <property type="entry name" value="Heme oxygenase-like"/>
    <property type="match status" value="1"/>
</dbReference>
<dbReference type="GO" id="GO:0004392">
    <property type="term" value="F:heme oxygenase (decyclizing) activity"/>
    <property type="evidence" value="ECO:0007669"/>
    <property type="project" value="InterPro"/>
</dbReference>
<dbReference type="InterPro" id="IPR016053">
    <property type="entry name" value="Haem_Oase-like"/>
</dbReference>
<dbReference type="Gene3D" id="1.20.910.10">
    <property type="entry name" value="Heme oxygenase-like"/>
    <property type="match status" value="1"/>
</dbReference>
<dbReference type="AlphaFoldDB" id="A0A511MVG2"/>
<protein>
    <submittedName>
        <fullName evidence="1">Heme oxygenase</fullName>
    </submittedName>
</protein>
<dbReference type="Pfam" id="PF01126">
    <property type="entry name" value="Heme_oxygenase"/>
    <property type="match status" value="2"/>
</dbReference>
<comment type="caution">
    <text evidence="1">The sequence shown here is derived from an EMBL/GenBank/DDBJ whole genome shotgun (WGS) entry which is preliminary data.</text>
</comment>
<evidence type="ECO:0000313" key="1">
    <source>
        <dbReference type="EMBL" id="GEM44560.1"/>
    </source>
</evidence>
<dbReference type="RefSeq" id="WP_146881713.1">
    <property type="nucleotide sequence ID" value="NZ_BJXB01000001.1"/>
</dbReference>
<accession>A0A511MVG2</accession>
<dbReference type="OrthoDB" id="114943at2"/>
<reference evidence="1 2" key="1">
    <citation type="submission" date="2019-07" db="EMBL/GenBank/DDBJ databases">
        <title>Whole genome shotgun sequence of Deinococcus cellulosilyticus NBRC 106333.</title>
        <authorList>
            <person name="Hosoyama A."/>
            <person name="Uohara A."/>
            <person name="Ohji S."/>
            <person name="Ichikawa N."/>
        </authorList>
    </citation>
    <scope>NUCLEOTIDE SEQUENCE [LARGE SCALE GENOMIC DNA]</scope>
    <source>
        <strain evidence="1 2">NBRC 106333</strain>
    </source>
</reference>
<gene>
    <name evidence="1" type="ORF">DC3_01950</name>
</gene>
<organism evidence="1 2">
    <name type="scientific">Deinococcus cellulosilyticus (strain DSM 18568 / NBRC 106333 / KACC 11606 / 5516J-15)</name>
    <dbReference type="NCBI Taxonomy" id="1223518"/>
    <lineage>
        <taxon>Bacteria</taxon>
        <taxon>Thermotogati</taxon>
        <taxon>Deinococcota</taxon>
        <taxon>Deinococci</taxon>
        <taxon>Deinococcales</taxon>
        <taxon>Deinococcaceae</taxon>
        <taxon>Deinococcus</taxon>
    </lineage>
</organism>
<name>A0A511MVG2_DEIC1</name>
<dbReference type="Proteomes" id="UP000321306">
    <property type="component" value="Unassembled WGS sequence"/>
</dbReference>
<dbReference type="GO" id="GO:0006788">
    <property type="term" value="P:heme oxidation"/>
    <property type="evidence" value="ECO:0007669"/>
    <property type="project" value="InterPro"/>
</dbReference>
<sequence>MPAIQPGQKAPAVSGDSVLYQLKNQTHDIHTELENTLNLLELKSPAAYQKLLCSFAALYQTLEPLVYERPEWQQLQDLQPERKLPWLETDLGFYGLSLPAPHFTVQLSGWQEVLGAVYVMEGSTLGGQLISRHLQTLGITPETGGRFFSGYQGRTGARWKQTRQLLESQCTDSDRMVQGARRTFEFFYRGLA</sequence>
<keyword evidence="2" id="KW-1185">Reference proteome</keyword>
<dbReference type="InterPro" id="IPR016084">
    <property type="entry name" value="Haem_Oase-like_multi-hlx"/>
</dbReference>
<dbReference type="CDD" id="cd19166">
    <property type="entry name" value="HemeO-bac"/>
    <property type="match status" value="1"/>
</dbReference>